<dbReference type="PANTHER" id="PTHR10896:SF59">
    <property type="entry name" value="BETA-1,4-XYLOSYLTRANSFERASE IRX9"/>
    <property type="match status" value="1"/>
</dbReference>
<keyword evidence="5 12" id="KW-0812">Transmembrane</keyword>
<keyword evidence="10" id="KW-0325">Glycoprotein</keyword>
<evidence type="ECO:0000256" key="12">
    <source>
        <dbReference type="RuleBase" id="RU363127"/>
    </source>
</evidence>
<dbReference type="CDD" id="cd00218">
    <property type="entry name" value="GlcAT-I"/>
    <property type="match status" value="1"/>
</dbReference>
<organism evidence="13">
    <name type="scientific">Anthurium amnicola</name>
    <dbReference type="NCBI Taxonomy" id="1678845"/>
    <lineage>
        <taxon>Eukaryota</taxon>
        <taxon>Viridiplantae</taxon>
        <taxon>Streptophyta</taxon>
        <taxon>Embryophyta</taxon>
        <taxon>Tracheophyta</taxon>
        <taxon>Spermatophyta</taxon>
        <taxon>Magnoliopsida</taxon>
        <taxon>Liliopsida</taxon>
        <taxon>Araceae</taxon>
        <taxon>Pothoideae</taxon>
        <taxon>Potheae</taxon>
        <taxon>Anthurium</taxon>
    </lineage>
</organism>
<comment type="function">
    <text evidence="12">Involved in the synthesis of glucuronoxylan hemicellulose in secondary cell walls.</text>
</comment>
<evidence type="ECO:0000256" key="6">
    <source>
        <dbReference type="ARBA" id="ARBA00022968"/>
    </source>
</evidence>
<reference evidence="13" key="1">
    <citation type="submission" date="2015-07" db="EMBL/GenBank/DDBJ databases">
        <title>Transcriptome Assembly of Anthurium amnicola.</title>
        <authorList>
            <person name="Suzuki J."/>
        </authorList>
    </citation>
    <scope>NUCLEOTIDE SEQUENCE</scope>
</reference>
<evidence type="ECO:0000313" key="13">
    <source>
        <dbReference type="EMBL" id="JAT42122.1"/>
    </source>
</evidence>
<dbReference type="GO" id="GO:0042285">
    <property type="term" value="F:xylosyltransferase activity"/>
    <property type="evidence" value="ECO:0007669"/>
    <property type="project" value="TreeGrafter"/>
</dbReference>
<keyword evidence="3" id="KW-0328">Glycosyltransferase</keyword>
<evidence type="ECO:0000256" key="3">
    <source>
        <dbReference type="ARBA" id="ARBA00022676"/>
    </source>
</evidence>
<dbReference type="InterPro" id="IPR005027">
    <property type="entry name" value="Glyco_trans_43"/>
</dbReference>
<protein>
    <recommendedName>
        <fullName evidence="12">Glycosyltransferases</fullName>
        <ecNumber evidence="12">2.4.-.-</ecNumber>
    </recommendedName>
</protein>
<accession>A0A1D1XI93</accession>
<keyword evidence="11 12" id="KW-0961">Cell wall biogenesis/degradation</keyword>
<comment type="subcellular location">
    <subcellularLocation>
        <location evidence="1 12">Golgi apparatus membrane</location>
        <topology evidence="1 12">Single-pass type II membrane protein</topology>
    </subcellularLocation>
</comment>
<sequence length="367" mass="41154">MGSFERPKKRIQVWKKALFHFSLCFVMGFFIGFAPSSTTSIFSNQAPRAQAISPEAVHSVERDLEARSMNRSLMSAASPVTSDEQNMSTAADTAAEDLQPELTTRRLVMVITTTKVNDPLQGVFLRRLANTLRLVPPPVLWIVVESHTEAPQTAEVLRKTGVMYRHLVFKENFTDPAAEVDHQRNVALNHIEHHHINGIVHFALLSNTYDLQFFDLLRETEVFGAWPTASVSANRKRVVLQGPVCSSSRIVGWHLQGEAGNDSATAGSGIPRSTTPKIDSSSFAFNSSILWDPERWGRPTSLPDISQDSIKFVEEVVLEDESKLKAIPPPDCSQIMMWHLHVPRRSLFFDRSIPSPSFDQNNTHTQR</sequence>
<keyword evidence="7 12" id="KW-1133">Transmembrane helix</keyword>
<evidence type="ECO:0000256" key="1">
    <source>
        <dbReference type="ARBA" id="ARBA00004323"/>
    </source>
</evidence>
<evidence type="ECO:0000256" key="10">
    <source>
        <dbReference type="ARBA" id="ARBA00023180"/>
    </source>
</evidence>
<evidence type="ECO:0000256" key="4">
    <source>
        <dbReference type="ARBA" id="ARBA00022679"/>
    </source>
</evidence>
<keyword evidence="6 12" id="KW-0735">Signal-anchor</keyword>
<dbReference type="AlphaFoldDB" id="A0A1D1XI93"/>
<evidence type="ECO:0000256" key="11">
    <source>
        <dbReference type="ARBA" id="ARBA00023316"/>
    </source>
</evidence>
<dbReference type="Pfam" id="PF03360">
    <property type="entry name" value="Glyco_transf_43"/>
    <property type="match status" value="1"/>
</dbReference>
<evidence type="ECO:0000256" key="8">
    <source>
        <dbReference type="ARBA" id="ARBA00023034"/>
    </source>
</evidence>
<keyword evidence="4 12" id="KW-0808">Transferase</keyword>
<name>A0A1D1XI93_9ARAE</name>
<dbReference type="SUPFAM" id="SSF53448">
    <property type="entry name" value="Nucleotide-diphospho-sugar transferases"/>
    <property type="match status" value="1"/>
</dbReference>
<dbReference type="GO" id="GO:0015018">
    <property type="term" value="F:galactosylgalactosylxylosylprotein 3-beta-glucuronosyltransferase activity"/>
    <property type="evidence" value="ECO:0007669"/>
    <property type="project" value="InterPro"/>
</dbReference>
<dbReference type="PANTHER" id="PTHR10896">
    <property type="entry name" value="GALACTOSYLGALACTOSYLXYLOSYLPROTEIN 3-BETA-GLUCURONOSYLTRANSFERASE BETA-1,3-GLUCURONYLTRANSFERASE"/>
    <property type="match status" value="1"/>
</dbReference>
<dbReference type="GO" id="GO:0009834">
    <property type="term" value="P:plant-type secondary cell wall biogenesis"/>
    <property type="evidence" value="ECO:0007669"/>
    <property type="project" value="TreeGrafter"/>
</dbReference>
<dbReference type="GO" id="GO:0010417">
    <property type="term" value="P:glucuronoxylan biosynthetic process"/>
    <property type="evidence" value="ECO:0007669"/>
    <property type="project" value="TreeGrafter"/>
</dbReference>
<keyword evidence="8 12" id="KW-0333">Golgi apparatus</keyword>
<dbReference type="EC" id="2.4.-.-" evidence="12"/>
<evidence type="ECO:0000256" key="2">
    <source>
        <dbReference type="ARBA" id="ARBA00007706"/>
    </source>
</evidence>
<dbReference type="GO" id="GO:0071555">
    <property type="term" value="P:cell wall organization"/>
    <property type="evidence" value="ECO:0007669"/>
    <property type="project" value="UniProtKB-KW"/>
</dbReference>
<dbReference type="GO" id="GO:0000139">
    <property type="term" value="C:Golgi membrane"/>
    <property type="evidence" value="ECO:0007669"/>
    <property type="project" value="UniProtKB-SubCell"/>
</dbReference>
<dbReference type="EMBL" id="GDJX01025814">
    <property type="protein sequence ID" value="JAT42122.1"/>
    <property type="molecule type" value="Transcribed_RNA"/>
</dbReference>
<dbReference type="InterPro" id="IPR029044">
    <property type="entry name" value="Nucleotide-diphossugar_trans"/>
</dbReference>
<gene>
    <name evidence="13" type="primary">IRX9</name>
    <name evidence="13" type="ORF">g.36243</name>
</gene>
<dbReference type="Gene3D" id="3.90.550.10">
    <property type="entry name" value="Spore Coat Polysaccharide Biosynthesis Protein SpsA, Chain A"/>
    <property type="match status" value="1"/>
</dbReference>
<evidence type="ECO:0000256" key="9">
    <source>
        <dbReference type="ARBA" id="ARBA00023136"/>
    </source>
</evidence>
<evidence type="ECO:0000256" key="5">
    <source>
        <dbReference type="ARBA" id="ARBA00022692"/>
    </source>
</evidence>
<dbReference type="FunFam" id="3.90.550.10:FF:000084">
    <property type="entry name" value="Glycosyltransferases"/>
    <property type="match status" value="1"/>
</dbReference>
<keyword evidence="9 12" id="KW-0472">Membrane</keyword>
<comment type="similarity">
    <text evidence="2 12">Belongs to the glycosyltransferase 43 family.</text>
</comment>
<evidence type="ECO:0000256" key="7">
    <source>
        <dbReference type="ARBA" id="ARBA00022989"/>
    </source>
</evidence>
<feature type="transmembrane region" description="Helical" evidence="12">
    <location>
        <begin position="17"/>
        <end position="35"/>
    </location>
</feature>
<proteinExistence type="inferred from homology"/>